<reference evidence="4 5" key="1">
    <citation type="submission" date="2022-06" db="EMBL/GenBank/DDBJ databases">
        <title>Isolation of gut microbiota from human fecal samples.</title>
        <authorList>
            <person name="Pamer E.G."/>
            <person name="Barat B."/>
            <person name="Waligurski E."/>
            <person name="Medina S."/>
            <person name="Paddock L."/>
            <person name="Mostad J."/>
        </authorList>
    </citation>
    <scope>NUCLEOTIDE SEQUENCE [LARGE SCALE GENOMIC DNA]</scope>
    <source>
        <strain evidence="4 5">DFI.9.73</strain>
    </source>
</reference>
<evidence type="ECO:0000313" key="5">
    <source>
        <dbReference type="Proteomes" id="UP001524473"/>
    </source>
</evidence>
<dbReference type="InterPro" id="IPR029057">
    <property type="entry name" value="PRTase-like"/>
</dbReference>
<proteinExistence type="inferred from homology"/>
<dbReference type="InterPro" id="IPR051910">
    <property type="entry name" value="ComF/GntX_DNA_util-trans"/>
</dbReference>
<evidence type="ECO:0000313" key="4">
    <source>
        <dbReference type="EMBL" id="MCQ4841082.1"/>
    </source>
</evidence>
<evidence type="ECO:0000259" key="3">
    <source>
        <dbReference type="Pfam" id="PF18912"/>
    </source>
</evidence>
<protein>
    <submittedName>
        <fullName evidence="4">ComF family protein</fullName>
    </submittedName>
</protein>
<dbReference type="Gene3D" id="3.40.50.2020">
    <property type="match status" value="1"/>
</dbReference>
<evidence type="ECO:0000259" key="2">
    <source>
        <dbReference type="Pfam" id="PF00156"/>
    </source>
</evidence>
<accession>A0ABT1S2B5</accession>
<evidence type="ECO:0000256" key="1">
    <source>
        <dbReference type="ARBA" id="ARBA00008007"/>
    </source>
</evidence>
<sequence length="235" mass="26033">MSREGKFALGDRLLALLFPERCLFCRKPVDAGQCFCSACEKKVPIAPLARRLEAAVPGGAGFSCRSPLSYRGEVVEAMCRFKFQGKKGLAKPFARLMARAADFPEQPELVTFVPLSKNHRRERGYNQSEALAEELGRLLNLPVKPVLEKVKENKTQHLLSAKERRQNVRNAYRASSEVHGKKVLLVDDIVTTGATLRECAGQLYRAGAEKVFALCAADAELGGGTGRREERQEEK</sequence>
<organism evidence="4 5">
    <name type="scientific">Neglectibacter timonensis</name>
    <dbReference type="NCBI Taxonomy" id="1776382"/>
    <lineage>
        <taxon>Bacteria</taxon>
        <taxon>Bacillati</taxon>
        <taxon>Bacillota</taxon>
        <taxon>Clostridia</taxon>
        <taxon>Eubacteriales</taxon>
        <taxon>Oscillospiraceae</taxon>
        <taxon>Neglectibacter</taxon>
    </lineage>
</organism>
<gene>
    <name evidence="4" type="ORF">NE695_14300</name>
</gene>
<dbReference type="InterPro" id="IPR000836">
    <property type="entry name" value="PRTase_dom"/>
</dbReference>
<dbReference type="RefSeq" id="WP_256192232.1">
    <property type="nucleotide sequence ID" value="NZ_JANFZG010000037.1"/>
</dbReference>
<dbReference type="EMBL" id="JANFZH010000037">
    <property type="protein sequence ID" value="MCQ4841082.1"/>
    <property type="molecule type" value="Genomic_DNA"/>
</dbReference>
<feature type="domain" description="Double zinc ribbon" evidence="3">
    <location>
        <begin position="13"/>
        <end position="46"/>
    </location>
</feature>
<keyword evidence="5" id="KW-1185">Reference proteome</keyword>
<dbReference type="PANTHER" id="PTHR47505">
    <property type="entry name" value="DNA UTILIZATION PROTEIN YHGH"/>
    <property type="match status" value="1"/>
</dbReference>
<dbReference type="InterPro" id="IPR044005">
    <property type="entry name" value="DZR_2"/>
</dbReference>
<dbReference type="Proteomes" id="UP001524473">
    <property type="component" value="Unassembled WGS sequence"/>
</dbReference>
<name>A0ABT1S2B5_9FIRM</name>
<dbReference type="SUPFAM" id="SSF53271">
    <property type="entry name" value="PRTase-like"/>
    <property type="match status" value="1"/>
</dbReference>
<dbReference type="Pfam" id="PF00156">
    <property type="entry name" value="Pribosyltran"/>
    <property type="match status" value="1"/>
</dbReference>
<dbReference type="PANTHER" id="PTHR47505:SF1">
    <property type="entry name" value="DNA UTILIZATION PROTEIN YHGH"/>
    <property type="match status" value="1"/>
</dbReference>
<dbReference type="Pfam" id="PF18912">
    <property type="entry name" value="DZR_2"/>
    <property type="match status" value="1"/>
</dbReference>
<comment type="caution">
    <text evidence="4">The sequence shown here is derived from an EMBL/GenBank/DDBJ whole genome shotgun (WGS) entry which is preliminary data.</text>
</comment>
<comment type="similarity">
    <text evidence="1">Belongs to the ComF/GntX family.</text>
</comment>
<dbReference type="CDD" id="cd06223">
    <property type="entry name" value="PRTases_typeI"/>
    <property type="match status" value="1"/>
</dbReference>
<feature type="domain" description="Phosphoribosyltransferase" evidence="2">
    <location>
        <begin position="130"/>
        <end position="218"/>
    </location>
</feature>